<sequence>MFFKKISHVFLTALSFTAVAVNAFAATDYSVLAYHSVIDESAPAKEQFYVPQTIPASTLINQFNWLKENGYHVISWQQVIDAEQGKGELPEKAVLLTFDDGYETMYSTIFPLLKAYHYPAVFAPVTSWISTPAGSKVDYGTKQKLDRSAFTTWNKIREMHESGLVEIASHTHDSHHGVLANPAGSQLPAMIAPIYQNGKYETREQYHNRIQKDLQTSVDLIAQYTGQKPRVMVWPYGQFTDATVNAAMQTGMTHHFSLDAEKINQVGDKHIGRLLLDAETDLNTIANYLNGRRDNQKVQRVIHVDLDYVYDPNPVQQKKNFDALIERVHRYGVTTVYLQAYADEDGNGVADKLYFPNRYLPVKADLFSQVAWQLMIRTHVNVYAWLPTFAFDLRNSDQQVDYIVDNRTGKPAPNHYLRLSPYSKKNLQIIRDIYNDLSFYAK</sequence>
<dbReference type="InterPro" id="IPR011330">
    <property type="entry name" value="Glyco_hydro/deAcase_b/a-brl"/>
</dbReference>
<dbReference type="Proteomes" id="UP000237229">
    <property type="component" value="Unassembled WGS sequence"/>
</dbReference>
<dbReference type="PANTHER" id="PTHR34216">
    <property type="match status" value="1"/>
</dbReference>
<accession>A0ABX4ZR69</accession>
<keyword evidence="1 2" id="KW-0732">Signal</keyword>
<organism evidence="4 5">
    <name type="scientific">Avibacterium endocarditidis</name>
    <dbReference type="NCBI Taxonomy" id="380674"/>
    <lineage>
        <taxon>Bacteria</taxon>
        <taxon>Pseudomonadati</taxon>
        <taxon>Pseudomonadota</taxon>
        <taxon>Gammaproteobacteria</taxon>
        <taxon>Pasteurellales</taxon>
        <taxon>Pasteurellaceae</taxon>
        <taxon>Avibacterium</taxon>
    </lineage>
</organism>
<dbReference type="EMBL" id="PQVI01000116">
    <property type="protein sequence ID" value="POY41961.1"/>
    <property type="molecule type" value="Genomic_DNA"/>
</dbReference>
<dbReference type="NCBIfam" id="TIGR03938">
    <property type="entry name" value="deacetyl_PgaB"/>
    <property type="match status" value="1"/>
</dbReference>
<dbReference type="InterPro" id="IPR032772">
    <property type="entry name" value="PGA_deacetylase_PgaB_C"/>
</dbReference>
<evidence type="ECO:0000313" key="4">
    <source>
        <dbReference type="EMBL" id="POY41961.1"/>
    </source>
</evidence>
<dbReference type="InterPro" id="IPR051398">
    <property type="entry name" value="Polysacch_Deacetylase"/>
</dbReference>
<reference evidence="4 5" key="1">
    <citation type="submission" date="2018-02" db="EMBL/GenBank/DDBJ databases">
        <title>Classification genera of Pasteurellaceae by whole genome sequence comparison.</title>
        <authorList>
            <person name="Christensen H."/>
        </authorList>
    </citation>
    <scope>NUCLEOTIDE SEQUENCE [LARGE SCALE GENOMIC DNA]</scope>
    <source>
        <strain evidence="4 5">20186H4H1</strain>
    </source>
</reference>
<evidence type="ECO:0000256" key="1">
    <source>
        <dbReference type="ARBA" id="ARBA00022729"/>
    </source>
</evidence>
<evidence type="ECO:0000256" key="2">
    <source>
        <dbReference type="SAM" id="SignalP"/>
    </source>
</evidence>
<dbReference type="Gene3D" id="3.20.20.370">
    <property type="entry name" value="Glycoside hydrolase/deacetylase"/>
    <property type="match status" value="1"/>
</dbReference>
<feature type="signal peptide" evidence="2">
    <location>
        <begin position="1"/>
        <end position="20"/>
    </location>
</feature>
<comment type="caution">
    <text evidence="4">The sequence shown here is derived from an EMBL/GenBank/DDBJ whole genome shotgun (WGS) entry which is preliminary data.</text>
</comment>
<dbReference type="PANTHER" id="PTHR34216:SF7">
    <property type="entry name" value="POLY-BETA-1,6-N-ACETYL-D-GLUCOSAMINE N-DEACETYLASE"/>
    <property type="match status" value="1"/>
</dbReference>
<dbReference type="SUPFAM" id="SSF88713">
    <property type="entry name" value="Glycoside hydrolase/deacetylase"/>
    <property type="match status" value="1"/>
</dbReference>
<name>A0ABX4ZR69_9PAST</name>
<dbReference type="PROSITE" id="PS51677">
    <property type="entry name" value="NODB"/>
    <property type="match status" value="1"/>
</dbReference>
<dbReference type="Pfam" id="PF14883">
    <property type="entry name" value="GHL13"/>
    <property type="match status" value="1"/>
</dbReference>
<dbReference type="Gene3D" id="3.20.20.80">
    <property type="entry name" value="Glycosidases"/>
    <property type="match status" value="1"/>
</dbReference>
<gene>
    <name evidence="4" type="primary">pgaB</name>
    <name evidence="4" type="ORF">C3Z13_08745</name>
</gene>
<protein>
    <submittedName>
        <fullName evidence="4">Poly-beta-1,6-N-acetyl-D-glucosamine N-deacetylase PgaB</fullName>
    </submittedName>
</protein>
<dbReference type="InterPro" id="IPR023854">
    <property type="entry name" value="PGA_deacetylase_PgaB"/>
</dbReference>
<dbReference type="Pfam" id="PF01522">
    <property type="entry name" value="Polysacc_deac_1"/>
    <property type="match status" value="1"/>
</dbReference>
<proteinExistence type="predicted"/>
<dbReference type="InterPro" id="IPR002509">
    <property type="entry name" value="NODB_dom"/>
</dbReference>
<evidence type="ECO:0000259" key="3">
    <source>
        <dbReference type="PROSITE" id="PS51677"/>
    </source>
</evidence>
<evidence type="ECO:0000313" key="5">
    <source>
        <dbReference type="Proteomes" id="UP000237229"/>
    </source>
</evidence>
<feature type="domain" description="NodB homology" evidence="3">
    <location>
        <begin position="92"/>
        <end position="336"/>
    </location>
</feature>
<keyword evidence="5" id="KW-1185">Reference proteome</keyword>
<feature type="chain" id="PRO_5045068320" evidence="2">
    <location>
        <begin position="21"/>
        <end position="442"/>
    </location>
</feature>
<feature type="non-terminal residue" evidence="4">
    <location>
        <position position="442"/>
    </location>
</feature>